<gene>
    <name evidence="1" type="ORF">AVEN_70997_1</name>
</gene>
<dbReference type="AlphaFoldDB" id="A0A4Y2G7M1"/>
<accession>A0A4Y2G7M1</accession>
<protein>
    <submittedName>
        <fullName evidence="1">Uncharacterized protein</fullName>
    </submittedName>
</protein>
<evidence type="ECO:0000313" key="1">
    <source>
        <dbReference type="EMBL" id="GBM49247.1"/>
    </source>
</evidence>
<comment type="caution">
    <text evidence="1">The sequence shown here is derived from an EMBL/GenBank/DDBJ whole genome shotgun (WGS) entry which is preliminary data.</text>
</comment>
<proteinExistence type="predicted"/>
<keyword evidence="2" id="KW-1185">Reference proteome</keyword>
<dbReference type="EMBL" id="BGPR01001246">
    <property type="protein sequence ID" value="GBM49247.1"/>
    <property type="molecule type" value="Genomic_DNA"/>
</dbReference>
<dbReference type="Proteomes" id="UP000499080">
    <property type="component" value="Unassembled WGS sequence"/>
</dbReference>
<name>A0A4Y2G7M1_ARAVE</name>
<sequence length="136" mass="15609">MRTDFPSLPSQGQTDFFGSLEASPLGIIWENEDDEYKSIDGGYEDDGNGKTRKKRLVGGQKELRRVWSEAVIKVAYVGNDIMNFVAVYSVEGYNSVPFLLKMCTRFGHMPRYASSIQEFQKRLSLEMLLQIYIHQK</sequence>
<evidence type="ECO:0000313" key="2">
    <source>
        <dbReference type="Proteomes" id="UP000499080"/>
    </source>
</evidence>
<organism evidence="1 2">
    <name type="scientific">Araneus ventricosus</name>
    <name type="common">Orbweaver spider</name>
    <name type="synonym">Epeira ventricosa</name>
    <dbReference type="NCBI Taxonomy" id="182803"/>
    <lineage>
        <taxon>Eukaryota</taxon>
        <taxon>Metazoa</taxon>
        <taxon>Ecdysozoa</taxon>
        <taxon>Arthropoda</taxon>
        <taxon>Chelicerata</taxon>
        <taxon>Arachnida</taxon>
        <taxon>Araneae</taxon>
        <taxon>Araneomorphae</taxon>
        <taxon>Entelegynae</taxon>
        <taxon>Araneoidea</taxon>
        <taxon>Araneidae</taxon>
        <taxon>Araneus</taxon>
    </lineage>
</organism>
<reference evidence="1 2" key="1">
    <citation type="journal article" date="2019" name="Sci. Rep.">
        <title>Orb-weaving spider Araneus ventricosus genome elucidates the spidroin gene catalogue.</title>
        <authorList>
            <person name="Kono N."/>
            <person name="Nakamura H."/>
            <person name="Ohtoshi R."/>
            <person name="Moran D.A.P."/>
            <person name="Shinohara A."/>
            <person name="Yoshida Y."/>
            <person name="Fujiwara M."/>
            <person name="Mori M."/>
            <person name="Tomita M."/>
            <person name="Arakawa K."/>
        </authorList>
    </citation>
    <scope>NUCLEOTIDE SEQUENCE [LARGE SCALE GENOMIC DNA]</scope>
</reference>